<evidence type="ECO:0000313" key="2">
    <source>
        <dbReference type="Proteomes" id="UP001164250"/>
    </source>
</evidence>
<name>A0ACC0ZZX1_9ROSI</name>
<sequence length="83" mass="9778">MGVTYYVKSKEFEEKYPASSPERQKIEDIVDKDYLSILTHNCRMERLRQSLGLTNDTPHCSSYEKFNSKDKRVSNLHPHESIK</sequence>
<comment type="caution">
    <text evidence="1">The sequence shown here is derived from an EMBL/GenBank/DDBJ whole genome shotgun (WGS) entry which is preliminary data.</text>
</comment>
<keyword evidence="2" id="KW-1185">Reference proteome</keyword>
<reference evidence="2" key="1">
    <citation type="journal article" date="2023" name="G3 (Bethesda)">
        <title>Genome assembly and association tests identify interacting loci associated with vigor, precocity, and sex in interspecific pistachio rootstocks.</title>
        <authorList>
            <person name="Palmer W."/>
            <person name="Jacygrad E."/>
            <person name="Sagayaradj S."/>
            <person name="Cavanaugh K."/>
            <person name="Han R."/>
            <person name="Bertier L."/>
            <person name="Beede B."/>
            <person name="Kafkas S."/>
            <person name="Golino D."/>
            <person name="Preece J."/>
            <person name="Michelmore R."/>
        </authorList>
    </citation>
    <scope>NUCLEOTIDE SEQUENCE [LARGE SCALE GENOMIC DNA]</scope>
</reference>
<organism evidence="1 2">
    <name type="scientific">Pistacia atlantica</name>
    <dbReference type="NCBI Taxonomy" id="434234"/>
    <lineage>
        <taxon>Eukaryota</taxon>
        <taxon>Viridiplantae</taxon>
        <taxon>Streptophyta</taxon>
        <taxon>Embryophyta</taxon>
        <taxon>Tracheophyta</taxon>
        <taxon>Spermatophyta</taxon>
        <taxon>Magnoliopsida</taxon>
        <taxon>eudicotyledons</taxon>
        <taxon>Gunneridae</taxon>
        <taxon>Pentapetalae</taxon>
        <taxon>rosids</taxon>
        <taxon>malvids</taxon>
        <taxon>Sapindales</taxon>
        <taxon>Anacardiaceae</taxon>
        <taxon>Pistacia</taxon>
    </lineage>
</organism>
<protein>
    <submittedName>
        <fullName evidence="1">Uncharacterized protein</fullName>
    </submittedName>
</protein>
<proteinExistence type="predicted"/>
<dbReference type="Proteomes" id="UP001164250">
    <property type="component" value="Chromosome 13"/>
</dbReference>
<gene>
    <name evidence="1" type="ORF">Patl1_23813</name>
</gene>
<dbReference type="EMBL" id="CM047909">
    <property type="protein sequence ID" value="KAJ0080312.1"/>
    <property type="molecule type" value="Genomic_DNA"/>
</dbReference>
<evidence type="ECO:0000313" key="1">
    <source>
        <dbReference type="EMBL" id="KAJ0080312.1"/>
    </source>
</evidence>
<accession>A0ACC0ZZX1</accession>